<sequence>MALVLNSEDNDLHSYIEFPLQLREMRNALVTKDKEIQILHQKMNCPDGNPDESPYTTTTEYKYTPHEGLLQKAGQEAESKISSSNLDAKSHFAEQVESERTGNNALSSMRMTLEKLMAHQDKCHDLSDLEKKFRSDIDDLLEENLEFWLRFSTSVHQIQKFQNSIQDLKAELKLIREKNKKSEGYSYSKPQPIQSQLKPIFRHLREIRTELSLWVEHNAVLQDELVQLLDLINVQDIKYEF</sequence>
<organism evidence="2 3">
    <name type="scientific">Cajanus cajan</name>
    <name type="common">Pigeon pea</name>
    <name type="synonym">Cajanus indicus</name>
    <dbReference type="NCBI Taxonomy" id="3821"/>
    <lineage>
        <taxon>Eukaryota</taxon>
        <taxon>Viridiplantae</taxon>
        <taxon>Streptophyta</taxon>
        <taxon>Embryophyta</taxon>
        <taxon>Tracheophyta</taxon>
        <taxon>Spermatophyta</taxon>
        <taxon>Magnoliopsida</taxon>
        <taxon>eudicotyledons</taxon>
        <taxon>Gunneridae</taxon>
        <taxon>Pentapetalae</taxon>
        <taxon>rosids</taxon>
        <taxon>fabids</taxon>
        <taxon>Fabales</taxon>
        <taxon>Fabaceae</taxon>
        <taxon>Papilionoideae</taxon>
        <taxon>50 kb inversion clade</taxon>
        <taxon>NPAAA clade</taxon>
        <taxon>indigoferoid/millettioid clade</taxon>
        <taxon>Phaseoleae</taxon>
        <taxon>Cajanus</taxon>
    </lineage>
</organism>
<dbReference type="STRING" id="3821.A0A151RXJ2"/>
<accession>A0A151RXJ2</accession>
<dbReference type="PANTHER" id="PTHR31631">
    <property type="entry name" value="PROTEIN NETWORKED 2D"/>
    <property type="match status" value="1"/>
</dbReference>
<dbReference type="EMBL" id="KQ483533">
    <property type="protein sequence ID" value="KYP47261.1"/>
    <property type="molecule type" value="Genomic_DNA"/>
</dbReference>
<feature type="domain" description="NET2A-D/KIP1-like C-terminal" evidence="1">
    <location>
        <begin position="130"/>
        <end position="234"/>
    </location>
</feature>
<dbReference type="AlphaFoldDB" id="A0A151RXJ2"/>
<proteinExistence type="predicted"/>
<dbReference type="InterPro" id="IPR056889">
    <property type="entry name" value="NET2A-D/KIP1-like_C"/>
</dbReference>
<dbReference type="Proteomes" id="UP000075243">
    <property type="component" value="Unassembled WGS sequence"/>
</dbReference>
<protein>
    <recommendedName>
        <fullName evidence="1">NET2A-D/KIP1-like C-terminal domain-containing protein</fullName>
    </recommendedName>
</protein>
<reference evidence="2" key="1">
    <citation type="journal article" date="2012" name="Nat. Biotechnol.">
        <title>Draft genome sequence of pigeonpea (Cajanus cajan), an orphan legume crop of resource-poor farmers.</title>
        <authorList>
            <person name="Varshney R.K."/>
            <person name="Chen W."/>
            <person name="Li Y."/>
            <person name="Bharti A.K."/>
            <person name="Saxena R.K."/>
            <person name="Schlueter J.A."/>
            <person name="Donoghue M.T."/>
            <person name="Azam S."/>
            <person name="Fan G."/>
            <person name="Whaley A.M."/>
            <person name="Farmer A.D."/>
            <person name="Sheridan J."/>
            <person name="Iwata A."/>
            <person name="Tuteja R."/>
            <person name="Penmetsa R.V."/>
            <person name="Wu W."/>
            <person name="Upadhyaya H.D."/>
            <person name="Yang S.P."/>
            <person name="Shah T."/>
            <person name="Saxena K.B."/>
            <person name="Michael T."/>
            <person name="McCombie W.R."/>
            <person name="Yang B."/>
            <person name="Zhang G."/>
            <person name="Yang H."/>
            <person name="Wang J."/>
            <person name="Spillane C."/>
            <person name="Cook D.R."/>
            <person name="May G.D."/>
            <person name="Xu X."/>
            <person name="Jackson S.A."/>
        </authorList>
    </citation>
    <scope>NUCLEOTIDE SEQUENCE [LARGE SCALE GENOMIC DNA]</scope>
</reference>
<evidence type="ECO:0000259" key="1">
    <source>
        <dbReference type="Pfam" id="PF24918"/>
    </source>
</evidence>
<dbReference type="PANTHER" id="PTHR31631:SF3">
    <property type="entry name" value="PROTEIN NETWORKED 2B"/>
    <property type="match status" value="1"/>
</dbReference>
<gene>
    <name evidence="2" type="ORF">KK1_031133</name>
</gene>
<evidence type="ECO:0000313" key="2">
    <source>
        <dbReference type="EMBL" id="KYP47261.1"/>
    </source>
</evidence>
<name>A0A151RXJ2_CAJCA</name>
<dbReference type="Pfam" id="PF24918">
    <property type="entry name" value="NET2A_C"/>
    <property type="match status" value="1"/>
</dbReference>
<dbReference type="Gramene" id="C.cajan_29829.t">
    <property type="protein sequence ID" value="C.cajan_29829.t.cds1"/>
    <property type="gene ID" value="C.cajan_29829"/>
</dbReference>
<evidence type="ECO:0000313" key="3">
    <source>
        <dbReference type="Proteomes" id="UP000075243"/>
    </source>
</evidence>
<keyword evidence="3" id="KW-1185">Reference proteome</keyword>